<evidence type="ECO:0000259" key="2">
    <source>
        <dbReference type="Pfam" id="PF01548"/>
    </source>
</evidence>
<dbReference type="InterPro" id="IPR047650">
    <property type="entry name" value="Transpos_IS110"/>
</dbReference>
<keyword evidence="5" id="KW-1185">Reference proteome</keyword>
<evidence type="ECO:0008006" key="6">
    <source>
        <dbReference type="Google" id="ProtNLM"/>
    </source>
</evidence>
<dbReference type="PANTHER" id="PTHR33055:SF13">
    <property type="entry name" value="TRANSPOSASE"/>
    <property type="match status" value="1"/>
</dbReference>
<dbReference type="NCBIfam" id="NF033542">
    <property type="entry name" value="transpos_IS110"/>
    <property type="match status" value="1"/>
</dbReference>
<feature type="coiled-coil region" evidence="1">
    <location>
        <begin position="180"/>
        <end position="207"/>
    </location>
</feature>
<dbReference type="InterPro" id="IPR003346">
    <property type="entry name" value="Transposase_20"/>
</dbReference>
<feature type="domain" description="Transposase IS116/IS110/IS902 C-terminal" evidence="3">
    <location>
        <begin position="213"/>
        <end position="297"/>
    </location>
</feature>
<protein>
    <recommendedName>
        <fullName evidence="6">Transposase</fullName>
    </recommendedName>
</protein>
<dbReference type="InterPro" id="IPR002525">
    <property type="entry name" value="Transp_IS110-like_N"/>
</dbReference>
<evidence type="ECO:0000313" key="5">
    <source>
        <dbReference type="Proteomes" id="UP001497444"/>
    </source>
</evidence>
<reference evidence="4" key="1">
    <citation type="submission" date="2024-02" db="EMBL/GenBank/DDBJ databases">
        <authorList>
            <consortium name="ELIXIR-Norway"/>
            <consortium name="Elixir Norway"/>
        </authorList>
    </citation>
    <scope>NUCLEOTIDE SEQUENCE</scope>
</reference>
<keyword evidence="1" id="KW-0175">Coiled coil</keyword>
<name>A0ABP0V936_9BRYO</name>
<feature type="domain" description="Transposase IS110-like N-terminal" evidence="2">
    <location>
        <begin position="4"/>
        <end position="145"/>
    </location>
</feature>
<proteinExistence type="predicted"/>
<evidence type="ECO:0000256" key="1">
    <source>
        <dbReference type="SAM" id="Coils"/>
    </source>
</evidence>
<gene>
    <name evidence="4" type="ORF">CSSPJE1EN1_LOCUS26316</name>
</gene>
<organism evidence="4 5">
    <name type="scientific">Sphagnum jensenii</name>
    <dbReference type="NCBI Taxonomy" id="128206"/>
    <lineage>
        <taxon>Eukaryota</taxon>
        <taxon>Viridiplantae</taxon>
        <taxon>Streptophyta</taxon>
        <taxon>Embryophyta</taxon>
        <taxon>Bryophyta</taxon>
        <taxon>Sphagnophytina</taxon>
        <taxon>Sphagnopsida</taxon>
        <taxon>Sphagnales</taxon>
        <taxon>Sphagnaceae</taxon>
        <taxon>Sphagnum</taxon>
    </lineage>
</organism>
<dbReference type="PANTHER" id="PTHR33055">
    <property type="entry name" value="TRANSPOSASE FOR INSERTION SEQUENCE ELEMENT IS1111A"/>
    <property type="match status" value="1"/>
</dbReference>
<dbReference type="Proteomes" id="UP001497444">
    <property type="component" value="Unassembled WGS sequence"/>
</dbReference>
<dbReference type="EMBL" id="CAXAQS010000278">
    <property type="protein sequence ID" value="CAK9250938.1"/>
    <property type="molecule type" value="Genomic_DNA"/>
</dbReference>
<dbReference type="Pfam" id="PF01548">
    <property type="entry name" value="DEDD_Tnp_IS110"/>
    <property type="match status" value="1"/>
</dbReference>
<dbReference type="Pfam" id="PF02371">
    <property type="entry name" value="Transposase_20"/>
    <property type="match status" value="1"/>
</dbReference>
<evidence type="ECO:0000259" key="3">
    <source>
        <dbReference type="Pfam" id="PF02371"/>
    </source>
</evidence>
<sequence>MKHIGIDLHTNSFTACYLEEGKSERIETFRLQDSSHLERFINSLEEKDEIALEATGNSCFFRDQIAPYVSRVVVIAPWQFEVIRRSVKKTDKHDARAIAFFLSKDMLPESRLKKTEYTQLASLIQTREQLVRLRVSLINKVHGLFNRRGIKIKKETLTTQKGFEKCVKAHTWDALEQIEIDVITEQLESLRNSLKKLEKEITFFAETLPGFKNLISIKGIGALSAAILLSTIGEVSDFAKTGNLAAYLGIVPRVSQSNDQHLVGRITKRGFKIARKTLVQCTLIAKRYSPYLHSFYEHIKARRGGGKAIPEEEAERLLSQLPESFLIPSSIPSKMIGSLKILQRLNF</sequence>
<comment type="caution">
    <text evidence="4">The sequence shown here is derived from an EMBL/GenBank/DDBJ whole genome shotgun (WGS) entry which is preliminary data.</text>
</comment>
<evidence type="ECO:0000313" key="4">
    <source>
        <dbReference type="EMBL" id="CAK9250938.1"/>
    </source>
</evidence>
<accession>A0ABP0V936</accession>